<dbReference type="CDD" id="cd07011">
    <property type="entry name" value="cupin_PMI_type_I_N"/>
    <property type="match status" value="1"/>
</dbReference>
<evidence type="ECO:0000256" key="10">
    <source>
        <dbReference type="PIRSR" id="PIRSR001480-1"/>
    </source>
</evidence>
<dbReference type="PROSITE" id="PS00966">
    <property type="entry name" value="PMI_I_2"/>
    <property type="match status" value="1"/>
</dbReference>
<feature type="domain" description="Phosphomannose isomerase type I helical insertion" evidence="14">
    <location>
        <begin position="202"/>
        <end position="280"/>
    </location>
</feature>
<dbReference type="InterPro" id="IPR016305">
    <property type="entry name" value="Mannose-6-P_Isomerase"/>
</dbReference>
<dbReference type="GO" id="GO:0005829">
    <property type="term" value="C:cytosol"/>
    <property type="evidence" value="ECO:0007669"/>
    <property type="project" value="TreeGrafter"/>
</dbReference>
<evidence type="ECO:0000256" key="5">
    <source>
        <dbReference type="ARBA" id="ARBA00022723"/>
    </source>
</evidence>
<evidence type="ECO:0000256" key="11">
    <source>
        <dbReference type="PIRSR" id="PIRSR001480-2"/>
    </source>
</evidence>
<dbReference type="EC" id="5.3.1.8" evidence="4"/>
<dbReference type="AlphaFoldDB" id="A0A0X3NU81"/>
<feature type="binding site" evidence="11">
    <location>
        <position position="134"/>
    </location>
    <ligand>
        <name>Zn(2+)</name>
        <dbReference type="ChEBI" id="CHEBI:29105"/>
    </ligand>
</feature>
<feature type="active site" evidence="10">
    <location>
        <position position="319"/>
    </location>
</feature>
<reference evidence="15" key="1">
    <citation type="submission" date="2016-01" db="EMBL/GenBank/DDBJ databases">
        <title>Reference transcriptome for the parasite Schistocephalus solidus: insights into the molecular evolution of parasitism.</title>
        <authorList>
            <person name="Hebert F.O."/>
            <person name="Grambauer S."/>
            <person name="Barber I."/>
            <person name="Landry C.R."/>
            <person name="Aubin-Horth N."/>
        </authorList>
    </citation>
    <scope>NUCLEOTIDE SEQUENCE</scope>
</reference>
<organism evidence="15">
    <name type="scientific">Schistocephalus solidus</name>
    <name type="common">Tapeworm</name>
    <dbReference type="NCBI Taxonomy" id="70667"/>
    <lineage>
        <taxon>Eukaryota</taxon>
        <taxon>Metazoa</taxon>
        <taxon>Spiralia</taxon>
        <taxon>Lophotrochozoa</taxon>
        <taxon>Platyhelminthes</taxon>
        <taxon>Cestoda</taxon>
        <taxon>Eucestoda</taxon>
        <taxon>Diphyllobothriidea</taxon>
        <taxon>Diphyllobothriidae</taxon>
        <taxon>Schistocephalus</taxon>
    </lineage>
</organism>
<dbReference type="PRINTS" id="PR00714">
    <property type="entry name" value="MAN6PISMRASE"/>
</dbReference>
<protein>
    <recommendedName>
        <fullName evidence="4">mannose-6-phosphate isomerase</fullName>
        <ecNumber evidence="4">5.3.1.8</ecNumber>
    </recommendedName>
    <alternativeName>
        <fullName evidence="8">Phosphohexomutase</fullName>
    </alternativeName>
    <alternativeName>
        <fullName evidence="9">Phosphomannose isomerase</fullName>
    </alternativeName>
</protein>
<feature type="binding site" evidence="11">
    <location>
        <position position="300"/>
    </location>
    <ligand>
        <name>Zn(2+)</name>
        <dbReference type="ChEBI" id="CHEBI:29105"/>
    </ligand>
</feature>
<dbReference type="InterPro" id="IPR011051">
    <property type="entry name" value="RmlC_Cupin_sf"/>
</dbReference>
<dbReference type="GO" id="GO:0009298">
    <property type="term" value="P:GDP-mannose biosynthetic process"/>
    <property type="evidence" value="ECO:0007669"/>
    <property type="project" value="UniProtKB-UniPathway"/>
</dbReference>
<comment type="pathway">
    <text evidence="2 12">Nucleotide-sugar biosynthesis; GDP-alpha-D-mannose biosynthesis; alpha-D-mannose 1-phosphate from D-fructose 6-phosphate: step 1/2.</text>
</comment>
<evidence type="ECO:0000256" key="3">
    <source>
        <dbReference type="ARBA" id="ARBA00010772"/>
    </source>
</evidence>
<dbReference type="PANTHER" id="PTHR10309:SF0">
    <property type="entry name" value="MANNOSE-6-PHOSPHATE ISOMERASE"/>
    <property type="match status" value="1"/>
</dbReference>
<dbReference type="InterPro" id="IPR018050">
    <property type="entry name" value="Pmannose_isomerase-type1_CS"/>
</dbReference>
<evidence type="ECO:0000256" key="9">
    <source>
        <dbReference type="ARBA" id="ARBA00030762"/>
    </source>
</evidence>
<proteinExistence type="inferred from homology"/>
<dbReference type="GO" id="GO:0005975">
    <property type="term" value="P:carbohydrate metabolic process"/>
    <property type="evidence" value="ECO:0007669"/>
    <property type="project" value="InterPro"/>
</dbReference>
<dbReference type="Gene3D" id="1.10.441.10">
    <property type="entry name" value="Phosphomannose Isomerase, domain 2"/>
    <property type="match status" value="1"/>
</dbReference>
<keyword evidence="7 15" id="KW-0413">Isomerase</keyword>
<dbReference type="PIRSF" id="PIRSF001480">
    <property type="entry name" value="Mannose-6-phosphate_isomerase"/>
    <property type="match status" value="1"/>
</dbReference>
<comment type="cofactor">
    <cofactor evidence="11">
        <name>Zn(2+)</name>
        <dbReference type="ChEBI" id="CHEBI:29105"/>
    </cofactor>
    <text evidence="11">Binds 1 zinc ion per subunit.</text>
</comment>
<evidence type="ECO:0000259" key="13">
    <source>
        <dbReference type="Pfam" id="PF20511"/>
    </source>
</evidence>
<feature type="binding site" evidence="11">
    <location>
        <position position="161"/>
    </location>
    <ligand>
        <name>Zn(2+)</name>
        <dbReference type="ChEBI" id="CHEBI:29105"/>
    </ligand>
</feature>
<evidence type="ECO:0000256" key="1">
    <source>
        <dbReference type="ARBA" id="ARBA00000757"/>
    </source>
</evidence>
<evidence type="ECO:0000256" key="4">
    <source>
        <dbReference type="ARBA" id="ARBA00011956"/>
    </source>
</evidence>
<dbReference type="SUPFAM" id="SSF51182">
    <property type="entry name" value="RmlC-like cupins"/>
    <property type="match status" value="1"/>
</dbReference>
<dbReference type="EMBL" id="GEEE01019881">
    <property type="protein sequence ID" value="JAP43344.1"/>
    <property type="molecule type" value="Transcribed_RNA"/>
</dbReference>
<evidence type="ECO:0000256" key="12">
    <source>
        <dbReference type="RuleBase" id="RU004248"/>
    </source>
</evidence>
<comment type="catalytic activity">
    <reaction evidence="1">
        <text>D-mannose 6-phosphate = D-fructose 6-phosphate</text>
        <dbReference type="Rhea" id="RHEA:12356"/>
        <dbReference type="ChEBI" id="CHEBI:58735"/>
        <dbReference type="ChEBI" id="CHEBI:61527"/>
        <dbReference type="EC" id="5.3.1.8"/>
    </reaction>
</comment>
<evidence type="ECO:0000256" key="7">
    <source>
        <dbReference type="ARBA" id="ARBA00023235"/>
    </source>
</evidence>
<evidence type="ECO:0000256" key="6">
    <source>
        <dbReference type="ARBA" id="ARBA00022833"/>
    </source>
</evidence>
<sequence length="464" mass="50725">LLFRVRPAFSMNIWVEDNQPLWNNHLGPKDMLRRLSCASQSYDWGKMGSSSMVCQLKAASSPSFTCEPSKPYAELWMGTHPSGPSKFVDHGCENLADYIHKDTSVLGTESVKLFGETLPFLFKVLSVNKALSIQAHPNKVLAEKLHAEHPDVYKDDNHKPELAIALSDFEALLCFRTLEEILVFCRGIPELQGLLKTDLCQTDREDEKALIKRLYSHLMSSPADEVHEAVTTLATRLEREGTIVLPQPAPVGLHLQDLSALFLRLNQQFPGDVGCFSIFFFNYVKLRPGEAIFLGASLPHAYISGDCIECMANSDNVVRAGLTPKFKDVTTLLEMLDYSPLAASALRFAPTRTSRLAEGGAAASLTSFKPPVKDFAVDKIVISSTDLGRVTLPAVVAASIILFIEGNGTISPPEQAHSAPTTDSGSVQFGRGSVFFVPADVVVEIRPATGNGDILAFRAYANVE</sequence>
<gene>
    <name evidence="15" type="primary">MPI</name>
    <name evidence="15" type="ORF">TR139545</name>
</gene>
<dbReference type="Pfam" id="PF20511">
    <property type="entry name" value="PMI_typeI_cat"/>
    <property type="match status" value="1"/>
</dbReference>
<evidence type="ECO:0000256" key="2">
    <source>
        <dbReference type="ARBA" id="ARBA00004666"/>
    </source>
</evidence>
<evidence type="ECO:0000313" key="15">
    <source>
        <dbReference type="EMBL" id="JAP43344.1"/>
    </source>
</evidence>
<dbReference type="PANTHER" id="PTHR10309">
    <property type="entry name" value="MANNOSE-6-PHOSPHATE ISOMERASE"/>
    <property type="match status" value="1"/>
</dbReference>
<evidence type="ECO:0000256" key="8">
    <source>
        <dbReference type="ARBA" id="ARBA00029741"/>
    </source>
</evidence>
<feature type="domain" description="Phosphomannose isomerase type I catalytic" evidence="13">
    <location>
        <begin position="33"/>
        <end position="177"/>
    </location>
</feature>
<dbReference type="GO" id="GO:0008270">
    <property type="term" value="F:zinc ion binding"/>
    <property type="evidence" value="ECO:0007669"/>
    <property type="project" value="InterPro"/>
</dbReference>
<keyword evidence="6 11" id="KW-0862">Zinc</keyword>
<name>A0A0X3NU81_SCHSO</name>
<dbReference type="InterPro" id="IPR014710">
    <property type="entry name" value="RmlC-like_jellyroll"/>
</dbReference>
<dbReference type="PROSITE" id="PS00965">
    <property type="entry name" value="PMI_I_1"/>
    <property type="match status" value="1"/>
</dbReference>
<feature type="non-terminal residue" evidence="15">
    <location>
        <position position="1"/>
    </location>
</feature>
<evidence type="ECO:0000259" key="14">
    <source>
        <dbReference type="Pfam" id="PF20512"/>
    </source>
</evidence>
<comment type="similarity">
    <text evidence="3">Belongs to the mannose-6-phosphate isomerase type 1 family.</text>
</comment>
<dbReference type="Gene3D" id="2.60.120.10">
    <property type="entry name" value="Jelly Rolls"/>
    <property type="match status" value="2"/>
</dbReference>
<dbReference type="InterPro" id="IPR001250">
    <property type="entry name" value="Man6P_Isoase-1"/>
</dbReference>
<dbReference type="InterPro" id="IPR046457">
    <property type="entry name" value="PMI_typeI_cat"/>
</dbReference>
<accession>A0A0X3NU81</accession>
<dbReference type="NCBIfam" id="TIGR00218">
    <property type="entry name" value="manA"/>
    <property type="match status" value="1"/>
</dbReference>
<feature type="binding site" evidence="11">
    <location>
        <position position="136"/>
    </location>
    <ligand>
        <name>Zn(2+)</name>
        <dbReference type="ChEBI" id="CHEBI:29105"/>
    </ligand>
</feature>
<keyword evidence="5 11" id="KW-0479">Metal-binding</keyword>
<dbReference type="GO" id="GO:0004476">
    <property type="term" value="F:mannose-6-phosphate isomerase activity"/>
    <property type="evidence" value="ECO:0007669"/>
    <property type="project" value="UniProtKB-EC"/>
</dbReference>
<dbReference type="InterPro" id="IPR046458">
    <property type="entry name" value="PMI_typeI_hel"/>
</dbReference>
<dbReference type="UniPathway" id="UPA00126">
    <property type="reaction ID" value="UER00423"/>
</dbReference>
<dbReference type="Pfam" id="PF20512">
    <property type="entry name" value="PMI_typeI_hel"/>
    <property type="match status" value="1"/>
</dbReference>